<sequence>MSTTVRSLRRAWSTLRPLAPDEVSGDLAASFVAPLRRIAPWGLGLVGLPRWYGKRFPARQATEALGGTVQGANLVREASGALREVLPIRASGGRSLADGSAALVVTYGADAPRPWRWVRDELREAPDGTIVGMTYVDLPVLRRAGTPFLLTRVAPTTAPSAE</sequence>
<organism evidence="1 3">
    <name type="scientific">Mumia zhuanghuii</name>
    <dbReference type="NCBI Taxonomy" id="2585211"/>
    <lineage>
        <taxon>Bacteria</taxon>
        <taxon>Bacillati</taxon>
        <taxon>Actinomycetota</taxon>
        <taxon>Actinomycetes</taxon>
        <taxon>Propionibacteriales</taxon>
        <taxon>Nocardioidaceae</taxon>
        <taxon>Mumia</taxon>
    </lineage>
</organism>
<accession>A0A5C4MTR2</accession>
<dbReference type="RefSeq" id="WP_139105247.1">
    <property type="nucleotide sequence ID" value="NZ_VDFR01000011.1"/>
</dbReference>
<evidence type="ECO:0000313" key="2">
    <source>
        <dbReference type="EMBL" id="TNC50978.1"/>
    </source>
</evidence>
<reference evidence="1 3" key="1">
    <citation type="submission" date="2019-05" db="EMBL/GenBank/DDBJ databases">
        <title>Mumia sp. nov., isolated from the intestinal contents of plateau pika (Ochotona curzoniae) in the Qinghai-Tibet plateau of China.</title>
        <authorList>
            <person name="Tian Z."/>
        </authorList>
    </citation>
    <scope>NUCLEOTIDE SEQUENCE [LARGE SCALE GENOMIC DNA]</scope>
    <source>
        <strain evidence="3">527</strain>
        <strain evidence="1">Z527</strain>
    </source>
</reference>
<dbReference type="EMBL" id="VDFR01000011">
    <property type="protein sequence ID" value="TNC50978.1"/>
    <property type="molecule type" value="Genomic_DNA"/>
</dbReference>
<gene>
    <name evidence="2" type="ORF">FHE65_03130</name>
    <name evidence="1" type="ORF">FHE65_08015</name>
</gene>
<evidence type="ECO:0000313" key="3">
    <source>
        <dbReference type="Proteomes" id="UP000306740"/>
    </source>
</evidence>
<dbReference type="OrthoDB" id="4545245at2"/>
<name>A0A5C4MTR2_9ACTN</name>
<comment type="caution">
    <text evidence="1">The sequence shown here is derived from an EMBL/GenBank/DDBJ whole genome shotgun (WGS) entry which is preliminary data.</text>
</comment>
<dbReference type="AlphaFoldDB" id="A0A5C4MTR2"/>
<protein>
    <submittedName>
        <fullName evidence="1">Uncharacterized protein</fullName>
    </submittedName>
</protein>
<dbReference type="Proteomes" id="UP000306740">
    <property type="component" value="Unassembled WGS sequence"/>
</dbReference>
<proteinExistence type="predicted"/>
<dbReference type="EMBL" id="VDFR01000039">
    <property type="protein sequence ID" value="TNC48065.1"/>
    <property type="molecule type" value="Genomic_DNA"/>
</dbReference>
<evidence type="ECO:0000313" key="1">
    <source>
        <dbReference type="EMBL" id="TNC48065.1"/>
    </source>
</evidence>